<evidence type="ECO:0000256" key="7">
    <source>
        <dbReference type="ARBA" id="ARBA00023288"/>
    </source>
</evidence>
<dbReference type="GO" id="GO:0019706">
    <property type="term" value="F:protein-cysteine S-palmitoyltransferase activity"/>
    <property type="evidence" value="ECO:0007669"/>
    <property type="project" value="UniProtKB-EC"/>
</dbReference>
<dbReference type="InterPro" id="IPR039859">
    <property type="entry name" value="PFA4/ZDH16/20/ERF2-like"/>
</dbReference>
<organism evidence="12 13">
    <name type="scientific">Discina gigas</name>
    <dbReference type="NCBI Taxonomy" id="1032678"/>
    <lineage>
        <taxon>Eukaryota</taxon>
        <taxon>Fungi</taxon>
        <taxon>Dikarya</taxon>
        <taxon>Ascomycota</taxon>
        <taxon>Pezizomycotina</taxon>
        <taxon>Pezizomycetes</taxon>
        <taxon>Pezizales</taxon>
        <taxon>Discinaceae</taxon>
        <taxon>Discina</taxon>
    </lineage>
</organism>
<reference evidence="12 13" key="1">
    <citation type="submission" date="2024-02" db="EMBL/GenBank/DDBJ databases">
        <title>Discinaceae phylogenomics.</title>
        <authorList>
            <person name="Dirks A.C."/>
            <person name="James T.Y."/>
        </authorList>
    </citation>
    <scope>NUCLEOTIDE SEQUENCE [LARGE SCALE GENOMIC DNA]</scope>
    <source>
        <strain evidence="12 13">ACD0624</strain>
    </source>
</reference>
<comment type="subcellular location">
    <subcellularLocation>
        <location evidence="1">Membrane</location>
        <topology evidence="1">Multi-pass membrane protein</topology>
    </subcellularLocation>
</comment>
<evidence type="ECO:0000256" key="5">
    <source>
        <dbReference type="ARBA" id="ARBA00023136"/>
    </source>
</evidence>
<protein>
    <recommendedName>
        <fullName evidence="10">Palmitoyltransferase</fullName>
        <ecNumber evidence="10">2.3.1.225</ecNumber>
    </recommendedName>
</protein>
<evidence type="ECO:0000256" key="1">
    <source>
        <dbReference type="ARBA" id="ARBA00004141"/>
    </source>
</evidence>
<evidence type="ECO:0000256" key="2">
    <source>
        <dbReference type="ARBA" id="ARBA00022679"/>
    </source>
</evidence>
<keyword evidence="2 10" id="KW-0808">Transferase</keyword>
<comment type="similarity">
    <text evidence="10">Belongs to the DHHC palmitoyltransferase family.</text>
</comment>
<dbReference type="InterPro" id="IPR001594">
    <property type="entry name" value="Palmitoyltrfase_DHHC"/>
</dbReference>
<keyword evidence="5 10" id="KW-0472">Membrane</keyword>
<dbReference type="EMBL" id="JBBBZM010000043">
    <property type="protein sequence ID" value="KAL0636838.1"/>
    <property type="molecule type" value="Genomic_DNA"/>
</dbReference>
<evidence type="ECO:0000256" key="8">
    <source>
        <dbReference type="ARBA" id="ARBA00023315"/>
    </source>
</evidence>
<evidence type="ECO:0000313" key="13">
    <source>
        <dbReference type="Proteomes" id="UP001447188"/>
    </source>
</evidence>
<dbReference type="Proteomes" id="UP001447188">
    <property type="component" value="Unassembled WGS sequence"/>
</dbReference>
<dbReference type="Pfam" id="PF01529">
    <property type="entry name" value="DHHC"/>
    <property type="match status" value="1"/>
</dbReference>
<name>A0ABR3GLP2_9PEZI</name>
<comment type="caution">
    <text evidence="10">Lacks conserved residue(s) required for the propagation of feature annotation.</text>
</comment>
<keyword evidence="4 10" id="KW-1133">Transmembrane helix</keyword>
<feature type="domain" description="Palmitoyltransferase DHHC" evidence="11">
    <location>
        <begin position="4"/>
        <end position="136"/>
    </location>
</feature>
<keyword evidence="8 10" id="KW-0012">Acyltransferase</keyword>
<evidence type="ECO:0000256" key="9">
    <source>
        <dbReference type="ARBA" id="ARBA00048048"/>
    </source>
</evidence>
<comment type="domain">
    <text evidence="10">The DHHC domain is required for palmitoyltransferase activity.</text>
</comment>
<sequence length="228" mass="26004">MFVVWINNCVGQLNTRHFLAFLAATDLLLTYGIYLSFDIIQNSFILRALIPSQIPLSDLPWSVYLHLFGIAIVEEIYIGAVFLLSVLTGILSYAFTIYHMYLSFSFLFSLLPTALADNPGSYLIWAGTTTNETIKWSDWRDDIANGEIMIADPDDPNDIESEPDADEPCKDWPRVTTQLFYRVDPANRGDLPRGIIWRRVEGLAEIDNIYDLGWRKNFGDVLWPRAVS</sequence>
<evidence type="ECO:0000256" key="4">
    <source>
        <dbReference type="ARBA" id="ARBA00022989"/>
    </source>
</evidence>
<evidence type="ECO:0000256" key="10">
    <source>
        <dbReference type="RuleBase" id="RU079119"/>
    </source>
</evidence>
<evidence type="ECO:0000256" key="6">
    <source>
        <dbReference type="ARBA" id="ARBA00023139"/>
    </source>
</evidence>
<proteinExistence type="inferred from homology"/>
<keyword evidence="3 10" id="KW-0812">Transmembrane</keyword>
<gene>
    <name evidence="12" type="primary">SWF1</name>
    <name evidence="12" type="ORF">Q9L58_004196</name>
</gene>
<keyword evidence="6" id="KW-0564">Palmitate</keyword>
<evidence type="ECO:0000256" key="3">
    <source>
        <dbReference type="ARBA" id="ARBA00022692"/>
    </source>
</evidence>
<dbReference type="EC" id="2.3.1.225" evidence="10"/>
<dbReference type="PANTHER" id="PTHR22883:SF480">
    <property type="entry name" value="PALMITOYLTRANSFERASE SWF1"/>
    <property type="match status" value="1"/>
</dbReference>
<evidence type="ECO:0000259" key="11">
    <source>
        <dbReference type="Pfam" id="PF01529"/>
    </source>
</evidence>
<comment type="caution">
    <text evidence="12">The sequence shown here is derived from an EMBL/GenBank/DDBJ whole genome shotgun (WGS) entry which is preliminary data.</text>
</comment>
<accession>A0ABR3GLP2</accession>
<comment type="catalytic activity">
    <reaction evidence="9 10">
        <text>L-cysteinyl-[protein] + hexadecanoyl-CoA = S-hexadecanoyl-L-cysteinyl-[protein] + CoA</text>
        <dbReference type="Rhea" id="RHEA:36683"/>
        <dbReference type="Rhea" id="RHEA-COMP:10131"/>
        <dbReference type="Rhea" id="RHEA-COMP:11032"/>
        <dbReference type="ChEBI" id="CHEBI:29950"/>
        <dbReference type="ChEBI" id="CHEBI:57287"/>
        <dbReference type="ChEBI" id="CHEBI:57379"/>
        <dbReference type="ChEBI" id="CHEBI:74151"/>
        <dbReference type="EC" id="2.3.1.225"/>
    </reaction>
</comment>
<evidence type="ECO:0000313" key="12">
    <source>
        <dbReference type="EMBL" id="KAL0636838.1"/>
    </source>
</evidence>
<keyword evidence="13" id="KW-1185">Reference proteome</keyword>
<feature type="transmembrane region" description="Helical" evidence="10">
    <location>
        <begin position="20"/>
        <end position="40"/>
    </location>
</feature>
<dbReference type="PANTHER" id="PTHR22883">
    <property type="entry name" value="ZINC FINGER DHHC DOMAIN CONTAINING PROTEIN"/>
    <property type="match status" value="1"/>
</dbReference>
<dbReference type="PROSITE" id="PS50216">
    <property type="entry name" value="DHHC"/>
    <property type="match status" value="1"/>
</dbReference>
<keyword evidence="7" id="KW-0449">Lipoprotein</keyword>